<gene>
    <name evidence="6" type="ORF">NADFUDRAFT_82299</name>
</gene>
<comment type="similarity">
    <text evidence="5">Belongs to the DEAD box helicase family. DEAH subfamily. FANCM sub-subfamily.</text>
</comment>
<comment type="subunit">
    <text evidence="5">Interacts with the MHF histone-fold complex to form the FANCM-MHF complex.</text>
</comment>
<evidence type="ECO:0000256" key="2">
    <source>
        <dbReference type="ARBA" id="ARBA00022801"/>
    </source>
</evidence>
<keyword evidence="7" id="KW-1185">Reference proteome</keyword>
<dbReference type="EMBL" id="KV454408">
    <property type="protein sequence ID" value="ODQ66496.1"/>
    <property type="molecule type" value="Genomic_DNA"/>
</dbReference>
<comment type="catalytic activity">
    <reaction evidence="5">
        <text>ATP + H2O = ADP + phosphate + H(+)</text>
        <dbReference type="Rhea" id="RHEA:13065"/>
        <dbReference type="ChEBI" id="CHEBI:15377"/>
        <dbReference type="ChEBI" id="CHEBI:15378"/>
        <dbReference type="ChEBI" id="CHEBI:30616"/>
        <dbReference type="ChEBI" id="CHEBI:43474"/>
        <dbReference type="ChEBI" id="CHEBI:456216"/>
        <dbReference type="EC" id="3.6.4.12"/>
    </reaction>
</comment>
<feature type="non-terminal residue" evidence="6">
    <location>
        <position position="150"/>
    </location>
</feature>
<dbReference type="GO" id="GO:0005524">
    <property type="term" value="F:ATP binding"/>
    <property type="evidence" value="ECO:0007669"/>
    <property type="project" value="UniProtKB-UniRule"/>
</dbReference>
<dbReference type="GO" id="GO:0043138">
    <property type="term" value="F:3'-5' DNA helicase activity"/>
    <property type="evidence" value="ECO:0007669"/>
    <property type="project" value="TreeGrafter"/>
</dbReference>
<organism evidence="6 7">
    <name type="scientific">Nadsonia fulvescens var. elongata DSM 6958</name>
    <dbReference type="NCBI Taxonomy" id="857566"/>
    <lineage>
        <taxon>Eukaryota</taxon>
        <taxon>Fungi</taxon>
        <taxon>Dikarya</taxon>
        <taxon>Ascomycota</taxon>
        <taxon>Saccharomycotina</taxon>
        <taxon>Dipodascomycetes</taxon>
        <taxon>Dipodascales</taxon>
        <taxon>Dipodascales incertae sedis</taxon>
        <taxon>Nadsonia</taxon>
    </lineage>
</organism>
<protein>
    <recommendedName>
        <fullName evidence="5">ATP-dependent DNA helicase</fullName>
        <ecNumber evidence="5">3.6.4.12</ecNumber>
    </recommendedName>
</protein>
<reference evidence="6 7" key="1">
    <citation type="journal article" date="2016" name="Proc. Natl. Acad. Sci. U.S.A.">
        <title>Comparative genomics of biotechnologically important yeasts.</title>
        <authorList>
            <person name="Riley R."/>
            <person name="Haridas S."/>
            <person name="Wolfe K.H."/>
            <person name="Lopes M.R."/>
            <person name="Hittinger C.T."/>
            <person name="Goeker M."/>
            <person name="Salamov A.A."/>
            <person name="Wisecaver J.H."/>
            <person name="Long T.M."/>
            <person name="Calvey C.H."/>
            <person name="Aerts A.L."/>
            <person name="Barry K.W."/>
            <person name="Choi C."/>
            <person name="Clum A."/>
            <person name="Coughlan A.Y."/>
            <person name="Deshpande S."/>
            <person name="Douglass A.P."/>
            <person name="Hanson S.J."/>
            <person name="Klenk H.-P."/>
            <person name="LaButti K.M."/>
            <person name="Lapidus A."/>
            <person name="Lindquist E.A."/>
            <person name="Lipzen A.M."/>
            <person name="Meier-Kolthoff J.P."/>
            <person name="Ohm R.A."/>
            <person name="Otillar R.P."/>
            <person name="Pangilinan J.L."/>
            <person name="Peng Y."/>
            <person name="Rokas A."/>
            <person name="Rosa C.A."/>
            <person name="Scheuner C."/>
            <person name="Sibirny A.A."/>
            <person name="Slot J.C."/>
            <person name="Stielow J.B."/>
            <person name="Sun H."/>
            <person name="Kurtzman C.P."/>
            <person name="Blackwell M."/>
            <person name="Grigoriev I.V."/>
            <person name="Jeffries T.W."/>
        </authorList>
    </citation>
    <scope>NUCLEOTIDE SEQUENCE [LARGE SCALE GENOMIC DNA]</scope>
    <source>
        <strain evidence="6 7">DSM 6958</strain>
    </source>
</reference>
<dbReference type="GO" id="GO:0036297">
    <property type="term" value="P:interstrand cross-link repair"/>
    <property type="evidence" value="ECO:0007669"/>
    <property type="project" value="TreeGrafter"/>
</dbReference>
<dbReference type="AlphaFoldDB" id="A0A1E3PM25"/>
<accession>A0A1E3PM25</accession>
<comment type="function">
    <text evidence="5">ATP-dependent DNA helicase involved in DNA damage repair by homologous recombination and in genome maintenance. Capable of unwinding D-loops. Plays a role in limiting crossover recombinants during mitotic DNA double-strand break (DSB) repair. Component of a FANCM-MHF complex which promotes gene conversion at blocked replication forks, probably by reversal of the stalled fork.</text>
</comment>
<sequence>MGRTGRKRQGRIVMLLSDNEDKKLDKAIDNYQYIQKLLTQTDRFVLTRGDRILPEKIKPVCIKKEIEIPNENVDLLKKEDIIQEVVNEAKSRKTTKPVPKRTTKGTQVTNENVKKRKTFNMPENVVTGFVTASKLRATDSGNFVINEDSD</sequence>
<comment type="subcellular location">
    <subcellularLocation>
        <location evidence="5">Nucleus</location>
    </subcellularLocation>
</comment>
<dbReference type="GO" id="GO:0045003">
    <property type="term" value="P:double-strand break repair via synthesis-dependent strand annealing"/>
    <property type="evidence" value="ECO:0007669"/>
    <property type="project" value="TreeGrafter"/>
</dbReference>
<evidence type="ECO:0000256" key="5">
    <source>
        <dbReference type="RuleBase" id="RU367027"/>
    </source>
</evidence>
<dbReference type="GO" id="GO:0009378">
    <property type="term" value="F:four-way junction helicase activity"/>
    <property type="evidence" value="ECO:0007669"/>
    <property type="project" value="TreeGrafter"/>
</dbReference>
<keyword evidence="2" id="KW-0378">Hydrolase</keyword>
<dbReference type="PANTHER" id="PTHR14025:SF20">
    <property type="entry name" value="FANCONI ANEMIA GROUP M PROTEIN"/>
    <property type="match status" value="1"/>
</dbReference>
<dbReference type="PANTHER" id="PTHR14025">
    <property type="entry name" value="FANCONI ANEMIA GROUP M FANCM FAMILY MEMBER"/>
    <property type="match status" value="1"/>
</dbReference>
<evidence type="ECO:0000256" key="4">
    <source>
        <dbReference type="ARBA" id="ARBA00022840"/>
    </source>
</evidence>
<dbReference type="GO" id="GO:0005634">
    <property type="term" value="C:nucleus"/>
    <property type="evidence" value="ECO:0007669"/>
    <property type="project" value="UniProtKB-SubCell"/>
</dbReference>
<name>A0A1E3PM25_9ASCO</name>
<dbReference type="EC" id="3.6.4.12" evidence="5"/>
<keyword evidence="1" id="KW-0547">Nucleotide-binding</keyword>
<evidence type="ECO:0000256" key="1">
    <source>
        <dbReference type="ARBA" id="ARBA00022741"/>
    </source>
</evidence>
<evidence type="ECO:0000313" key="6">
    <source>
        <dbReference type="EMBL" id="ODQ66496.1"/>
    </source>
</evidence>
<dbReference type="GO" id="GO:0000400">
    <property type="term" value="F:four-way junction DNA binding"/>
    <property type="evidence" value="ECO:0007669"/>
    <property type="project" value="TreeGrafter"/>
</dbReference>
<dbReference type="OrthoDB" id="164902at2759"/>
<proteinExistence type="inferred from homology"/>
<dbReference type="STRING" id="857566.A0A1E3PM25"/>
<keyword evidence="4" id="KW-0067">ATP-binding</keyword>
<evidence type="ECO:0000256" key="3">
    <source>
        <dbReference type="ARBA" id="ARBA00022806"/>
    </source>
</evidence>
<dbReference type="GO" id="GO:0016887">
    <property type="term" value="F:ATP hydrolysis activity"/>
    <property type="evidence" value="ECO:0007669"/>
    <property type="project" value="RHEA"/>
</dbReference>
<evidence type="ECO:0000313" key="7">
    <source>
        <dbReference type="Proteomes" id="UP000095009"/>
    </source>
</evidence>
<dbReference type="Proteomes" id="UP000095009">
    <property type="component" value="Unassembled WGS sequence"/>
</dbReference>
<keyword evidence="3" id="KW-0347">Helicase</keyword>